<dbReference type="KEGG" id="clia:C3E79_02955"/>
<dbReference type="EMBL" id="CP026948">
    <property type="protein sequence ID" value="AWB83574.1"/>
    <property type="molecule type" value="Genomic_DNA"/>
</dbReference>
<keyword evidence="4" id="KW-0808">Transferase</keyword>
<name>A0A2S0WCV4_9CORY</name>
<dbReference type="GO" id="GO:0000155">
    <property type="term" value="F:phosphorelay sensor kinase activity"/>
    <property type="evidence" value="ECO:0007669"/>
    <property type="project" value="InterPro"/>
</dbReference>
<dbReference type="PANTHER" id="PTHR24421:SF10">
    <property type="entry name" value="NITRATE_NITRITE SENSOR PROTEIN NARQ"/>
    <property type="match status" value="1"/>
</dbReference>
<sequence length="368" mass="39252">MLTAVAAALALLYVLVAVSTPTPVNILQALASAWFVPFFWVWRSRPVLSAAGFFVGLAAWSVSWFAALPANPGVAPWLVVAPMAVYASARHCTDRRAPGLVLALSLAGSFVSPAMWQLQESLELRYAAGTEAAFRLAFHWALLIAVYFAGTRGYAIERQREAEEKQRLAALRGAQEEERMLIARELHDALAHSLTLMKVQAAAGLVASKSDPEAAVGALEEIRQTSDEALTAVREIVHALRNSSAVARRVDLPGVIEGFRAAGLDIDARIPAELDASPELIQLAVSRIVTEAFTNVLRHQGVGARVIVEVTCGDCLAIDVASSGTAQADSRGSRTGLIGLEERARSLGGSFRAGGSPKSFRVHAELPL</sequence>
<evidence type="ECO:0000313" key="10">
    <source>
        <dbReference type="EMBL" id="AWB83574.1"/>
    </source>
</evidence>
<dbReference type="InterPro" id="IPR050482">
    <property type="entry name" value="Sensor_HK_TwoCompSys"/>
</dbReference>
<dbReference type="PANTHER" id="PTHR24421">
    <property type="entry name" value="NITRATE/NITRITE SENSOR PROTEIN NARX-RELATED"/>
    <property type="match status" value="1"/>
</dbReference>
<evidence type="ECO:0000256" key="6">
    <source>
        <dbReference type="ARBA" id="ARBA00022777"/>
    </source>
</evidence>
<dbReference type="GO" id="GO:0016020">
    <property type="term" value="C:membrane"/>
    <property type="evidence" value="ECO:0007669"/>
    <property type="project" value="InterPro"/>
</dbReference>
<evidence type="ECO:0000256" key="3">
    <source>
        <dbReference type="ARBA" id="ARBA00022553"/>
    </source>
</evidence>
<keyword evidence="8" id="KW-0902">Two-component regulatory system</keyword>
<reference evidence="11" key="1">
    <citation type="submission" date="2018-01" db="EMBL/GenBank/DDBJ databases">
        <authorList>
            <person name="Li J."/>
        </authorList>
    </citation>
    <scope>NUCLEOTIDE SEQUENCE [LARGE SCALE GENOMIC DNA]</scope>
    <source>
        <strain evidence="11">2184</strain>
    </source>
</reference>
<accession>A0A2S0WCV4</accession>
<dbReference type="Gene3D" id="3.30.565.10">
    <property type="entry name" value="Histidine kinase-like ATPase, C-terminal domain"/>
    <property type="match status" value="1"/>
</dbReference>
<evidence type="ECO:0000256" key="8">
    <source>
        <dbReference type="ARBA" id="ARBA00023012"/>
    </source>
</evidence>
<dbReference type="InterPro" id="IPR036890">
    <property type="entry name" value="HATPase_C_sf"/>
</dbReference>
<dbReference type="EC" id="2.7.13.3" evidence="2"/>
<dbReference type="RefSeq" id="WP_108403564.1">
    <property type="nucleotide sequence ID" value="NZ_CP026948.1"/>
</dbReference>
<evidence type="ECO:0000256" key="4">
    <source>
        <dbReference type="ARBA" id="ARBA00022679"/>
    </source>
</evidence>
<dbReference type="OrthoDB" id="227596at2"/>
<keyword evidence="6 10" id="KW-0418">Kinase</keyword>
<dbReference type="InterPro" id="IPR011712">
    <property type="entry name" value="Sig_transdc_His_kin_sub3_dim/P"/>
</dbReference>
<evidence type="ECO:0000256" key="7">
    <source>
        <dbReference type="ARBA" id="ARBA00022840"/>
    </source>
</evidence>
<keyword evidence="11" id="KW-1185">Reference proteome</keyword>
<keyword evidence="7" id="KW-0067">ATP-binding</keyword>
<dbReference type="Proteomes" id="UP000244754">
    <property type="component" value="Chromosome"/>
</dbReference>
<protein>
    <recommendedName>
        <fullName evidence="2">histidine kinase</fullName>
        <ecNumber evidence="2">2.7.13.3</ecNumber>
    </recommendedName>
</protein>
<proteinExistence type="predicted"/>
<dbReference type="Pfam" id="PF07730">
    <property type="entry name" value="HisKA_3"/>
    <property type="match status" value="1"/>
</dbReference>
<gene>
    <name evidence="10" type="ORF">C3E79_02955</name>
</gene>
<dbReference type="CDD" id="cd16917">
    <property type="entry name" value="HATPase_UhpB-NarQ-NarX-like"/>
    <property type="match status" value="1"/>
</dbReference>
<comment type="catalytic activity">
    <reaction evidence="1">
        <text>ATP + protein L-histidine = ADP + protein N-phospho-L-histidine.</text>
        <dbReference type="EC" id="2.7.13.3"/>
    </reaction>
</comment>
<evidence type="ECO:0000313" key="11">
    <source>
        <dbReference type="Proteomes" id="UP000244754"/>
    </source>
</evidence>
<evidence type="ECO:0000256" key="5">
    <source>
        <dbReference type="ARBA" id="ARBA00022741"/>
    </source>
</evidence>
<organism evidence="10 11">
    <name type="scientific">Corynebacterium liangguodongii</name>
    <dbReference type="NCBI Taxonomy" id="2079535"/>
    <lineage>
        <taxon>Bacteria</taxon>
        <taxon>Bacillati</taxon>
        <taxon>Actinomycetota</taxon>
        <taxon>Actinomycetes</taxon>
        <taxon>Mycobacteriales</taxon>
        <taxon>Corynebacteriaceae</taxon>
        <taxon>Corynebacterium</taxon>
    </lineage>
</organism>
<feature type="domain" description="Signal transduction histidine kinase subgroup 3 dimerisation and phosphoacceptor" evidence="9">
    <location>
        <begin position="178"/>
        <end position="243"/>
    </location>
</feature>
<dbReference type="AlphaFoldDB" id="A0A2S0WCV4"/>
<evidence type="ECO:0000259" key="9">
    <source>
        <dbReference type="Pfam" id="PF07730"/>
    </source>
</evidence>
<dbReference type="Gene3D" id="1.20.5.1930">
    <property type="match status" value="1"/>
</dbReference>
<dbReference type="GO" id="GO:0005524">
    <property type="term" value="F:ATP binding"/>
    <property type="evidence" value="ECO:0007669"/>
    <property type="project" value="UniProtKB-KW"/>
</dbReference>
<keyword evidence="3" id="KW-0597">Phosphoprotein</keyword>
<evidence type="ECO:0000256" key="2">
    <source>
        <dbReference type="ARBA" id="ARBA00012438"/>
    </source>
</evidence>
<evidence type="ECO:0000256" key="1">
    <source>
        <dbReference type="ARBA" id="ARBA00000085"/>
    </source>
</evidence>
<dbReference type="GO" id="GO:0046983">
    <property type="term" value="F:protein dimerization activity"/>
    <property type="evidence" value="ECO:0007669"/>
    <property type="project" value="InterPro"/>
</dbReference>
<keyword evidence="5" id="KW-0547">Nucleotide-binding</keyword>